<dbReference type="EnsemblMetazoa" id="G31789.1">
    <property type="protein sequence ID" value="G31789.1:cds"/>
    <property type="gene ID" value="G31789"/>
</dbReference>
<keyword evidence="5" id="KW-0539">Nucleus</keyword>
<feature type="region of interest" description="Disordered" evidence="7">
    <location>
        <begin position="312"/>
        <end position="581"/>
    </location>
</feature>
<proteinExistence type="predicted"/>
<dbReference type="Gene3D" id="3.30.40.10">
    <property type="entry name" value="Zinc/RING finger domain, C3HC4 (zinc finger)"/>
    <property type="match status" value="1"/>
</dbReference>
<dbReference type="Pfam" id="PF13923">
    <property type="entry name" value="zf-C3HC4_2"/>
    <property type="match status" value="1"/>
</dbReference>
<feature type="domain" description="RING-type" evidence="8">
    <location>
        <begin position="23"/>
        <end position="62"/>
    </location>
</feature>
<dbReference type="GO" id="GO:1990841">
    <property type="term" value="F:promoter-specific chromatin binding"/>
    <property type="evidence" value="ECO:0007669"/>
    <property type="project" value="TreeGrafter"/>
</dbReference>
<dbReference type="GO" id="GO:0035102">
    <property type="term" value="C:PRC1 complex"/>
    <property type="evidence" value="ECO:0007669"/>
    <property type="project" value="TreeGrafter"/>
</dbReference>
<evidence type="ECO:0000313" key="9">
    <source>
        <dbReference type="EnsemblMetazoa" id="G31789.1:cds"/>
    </source>
</evidence>
<evidence type="ECO:0000313" key="10">
    <source>
        <dbReference type="Proteomes" id="UP000005408"/>
    </source>
</evidence>
<keyword evidence="10" id="KW-1185">Reference proteome</keyword>
<dbReference type="PANTHER" id="PTHR10825:SF29">
    <property type="entry name" value="POLYCOMB GROUP RING FINGER PROTEIN 1"/>
    <property type="match status" value="1"/>
</dbReference>
<dbReference type="PROSITE" id="PS50089">
    <property type="entry name" value="ZF_RING_2"/>
    <property type="match status" value="1"/>
</dbReference>
<name>A0A8W8M7W9_MAGGI</name>
<dbReference type="GO" id="GO:0008270">
    <property type="term" value="F:zinc ion binding"/>
    <property type="evidence" value="ECO:0007669"/>
    <property type="project" value="UniProtKB-KW"/>
</dbReference>
<dbReference type="FunFam" id="3.30.40.10:FF:000033">
    <property type="entry name" value="Polycomb group RING finger protein 3"/>
    <property type="match status" value="1"/>
</dbReference>
<dbReference type="InterPro" id="IPR001841">
    <property type="entry name" value="Znf_RING"/>
</dbReference>
<evidence type="ECO:0000256" key="1">
    <source>
        <dbReference type="ARBA" id="ARBA00004123"/>
    </source>
</evidence>
<accession>A0A8W8M7W9</accession>
<evidence type="ECO:0000256" key="7">
    <source>
        <dbReference type="SAM" id="MobiDB-lite"/>
    </source>
</evidence>
<dbReference type="InterPro" id="IPR032443">
    <property type="entry name" value="RAWUL"/>
</dbReference>
<dbReference type="CDD" id="cd17082">
    <property type="entry name" value="RAWUL_PCGF2_like"/>
    <property type="match status" value="1"/>
</dbReference>
<dbReference type="InterPro" id="IPR013083">
    <property type="entry name" value="Znf_RING/FYVE/PHD"/>
</dbReference>
<dbReference type="SMART" id="SM00184">
    <property type="entry name" value="RING"/>
    <property type="match status" value="1"/>
</dbReference>
<feature type="compositionally biased region" description="Basic residues" evidence="7">
    <location>
        <begin position="750"/>
        <end position="759"/>
    </location>
</feature>
<evidence type="ECO:0000259" key="8">
    <source>
        <dbReference type="PROSITE" id="PS50089"/>
    </source>
</evidence>
<feature type="compositionally biased region" description="Polar residues" evidence="7">
    <location>
        <begin position="247"/>
        <end position="266"/>
    </location>
</feature>
<protein>
    <recommendedName>
        <fullName evidence="8">RING-type domain-containing protein</fullName>
    </recommendedName>
</protein>
<feature type="region of interest" description="Disordered" evidence="7">
    <location>
        <begin position="631"/>
        <end position="658"/>
    </location>
</feature>
<dbReference type="Gene3D" id="3.10.20.90">
    <property type="entry name" value="Phosphatidylinositol 3-kinase Catalytic Subunit, Chain A, domain 1"/>
    <property type="match status" value="1"/>
</dbReference>
<evidence type="ECO:0000256" key="5">
    <source>
        <dbReference type="ARBA" id="ARBA00023242"/>
    </source>
</evidence>
<keyword evidence="2" id="KW-0479">Metal-binding</keyword>
<dbReference type="PANTHER" id="PTHR10825">
    <property type="entry name" value="RING FINGER DOMAIN-CONTAINING, POLYCOMB GROUP COMPONENT"/>
    <property type="match status" value="1"/>
</dbReference>
<dbReference type="PROSITE" id="PS00518">
    <property type="entry name" value="ZF_RING_1"/>
    <property type="match status" value="1"/>
</dbReference>
<comment type="subcellular location">
    <subcellularLocation>
        <location evidence="1">Nucleus</location>
    </subcellularLocation>
</comment>
<evidence type="ECO:0000256" key="6">
    <source>
        <dbReference type="PROSITE-ProRule" id="PRU00175"/>
    </source>
</evidence>
<feature type="compositionally biased region" description="Basic and acidic residues" evidence="7">
    <location>
        <begin position="497"/>
        <end position="506"/>
    </location>
</feature>
<dbReference type="AlphaFoldDB" id="A0A8W8M7W9"/>
<feature type="compositionally biased region" description="Polar residues" evidence="7">
    <location>
        <begin position="638"/>
        <end position="649"/>
    </location>
</feature>
<feature type="compositionally biased region" description="Acidic residues" evidence="7">
    <location>
        <begin position="329"/>
        <end position="344"/>
    </location>
</feature>
<evidence type="ECO:0000256" key="4">
    <source>
        <dbReference type="ARBA" id="ARBA00022833"/>
    </source>
</evidence>
<keyword evidence="4" id="KW-0862">Zinc</keyword>
<dbReference type="InterPro" id="IPR017907">
    <property type="entry name" value="Znf_RING_CS"/>
</dbReference>
<evidence type="ECO:0000256" key="2">
    <source>
        <dbReference type="ARBA" id="ARBA00022723"/>
    </source>
</evidence>
<feature type="compositionally biased region" description="Basic and acidic residues" evidence="7">
    <location>
        <begin position="443"/>
        <end position="457"/>
    </location>
</feature>
<dbReference type="GO" id="GO:0000122">
    <property type="term" value="P:negative regulation of transcription by RNA polymerase II"/>
    <property type="evidence" value="ECO:0007669"/>
    <property type="project" value="TreeGrafter"/>
</dbReference>
<organism evidence="9 10">
    <name type="scientific">Magallana gigas</name>
    <name type="common">Pacific oyster</name>
    <name type="synonym">Crassostrea gigas</name>
    <dbReference type="NCBI Taxonomy" id="29159"/>
    <lineage>
        <taxon>Eukaryota</taxon>
        <taxon>Metazoa</taxon>
        <taxon>Spiralia</taxon>
        <taxon>Lophotrochozoa</taxon>
        <taxon>Mollusca</taxon>
        <taxon>Bivalvia</taxon>
        <taxon>Autobranchia</taxon>
        <taxon>Pteriomorphia</taxon>
        <taxon>Ostreida</taxon>
        <taxon>Ostreoidea</taxon>
        <taxon>Ostreidae</taxon>
        <taxon>Magallana</taxon>
    </lineage>
</organism>
<reference evidence="9" key="1">
    <citation type="submission" date="2022-08" db="UniProtKB">
        <authorList>
            <consortium name="EnsemblMetazoa"/>
        </authorList>
    </citation>
    <scope>IDENTIFICATION</scope>
    <source>
        <strain evidence="9">05x7-T-G4-1.051#20</strain>
    </source>
</reference>
<feature type="region of interest" description="Disordered" evidence="7">
    <location>
        <begin position="225"/>
        <end position="292"/>
    </location>
</feature>
<evidence type="ECO:0000256" key="3">
    <source>
        <dbReference type="ARBA" id="ARBA00022771"/>
    </source>
</evidence>
<feature type="region of interest" description="Disordered" evidence="7">
    <location>
        <begin position="741"/>
        <end position="769"/>
    </location>
</feature>
<feature type="compositionally biased region" description="Polar residues" evidence="7">
    <location>
        <begin position="464"/>
        <end position="482"/>
    </location>
</feature>
<dbReference type="Pfam" id="PF16207">
    <property type="entry name" value="RAWUL"/>
    <property type="match status" value="1"/>
</dbReference>
<dbReference type="SUPFAM" id="SSF57850">
    <property type="entry name" value="RING/U-box"/>
    <property type="match status" value="1"/>
</dbReference>
<feature type="compositionally biased region" description="Basic and acidic residues" evidence="7">
    <location>
        <begin position="417"/>
        <end position="435"/>
    </location>
</feature>
<sequence length="851" mass="94811">FGVDAMMKNARMPVQELNPYLTCVLCGGYLIDATTIIECLHSFCRTCIVHYLHTSNYCPVCECLVHKKHPHQNLRSDKTLQDVVYKLVPGLFMEEMRRRRQYYNVQTDDSQSKSGRIIFSPDEKISLCVRLCTRKICSSKKEDSEVQDKRYLLCPAQMSVSHLKKFLRLKYSLSDRLEVVMFHLDEVLKDEYSLMDVSYITGWKREKAMVLNYAFYENPNKKFKRNTFSGAVSPSNDDSGIEDENSNQDGGNNPDQNHVTSQSSPAASKETDNQQNQTDGANKPSDPHPEEISEQVLETAAAADIVDDDANTDAVNNASRSDANQNVGEGEEMASDECDNDDGGIQDGDDRAINNEDGDDRAINNDDDKISEKEGSGESEEMKDSRSPGNKDHCKEGGGTREASEAMETDTSSQETPDVHENDNQSLDGKEDPNDHVACNGERNNETADERKSESPENSKAAESCSNNIEDGSVQSPNNNGAITFEDEEGALQIVIDDSKSEKSSDDSGVQLSENSSSKESDSLCSTETRSPSVTIKIPNPEIFSRKSPIPFKNGVRNHHSKSPKTSTPLHSLHSPSRKYPRFSESLSFNDSGYSPYRSFTDPIPRSTSCPQTDFDADEIWTDGVMDLSKPKAKHVESSQFQEAKTSSETEADDGEEVEKYTYVADDLEEGDGNMAVDSDYANENKTPERYSLISPDQNEVTSTRGDHVPYHAPMVIDRTPQIYAPKNTAESNLVWKIDKSSADLSKKSSSGKHHKRRRSSEGSKHKVALSKAHSKCTDVCNGHSVVNHSHISTTKNKHCEKLILNQPRCEKLIISQSRCEKAPNSKPRCEKLVVKLSKERNSEHYTATMS</sequence>
<feature type="compositionally biased region" description="Basic and acidic residues" evidence="7">
    <location>
        <begin position="348"/>
        <end position="404"/>
    </location>
</feature>
<feature type="compositionally biased region" description="Polar residues" evidence="7">
    <location>
        <begin position="226"/>
        <end position="238"/>
    </location>
</feature>
<keyword evidence="3 6" id="KW-0863">Zinc-finger</keyword>
<dbReference type="Proteomes" id="UP000005408">
    <property type="component" value="Unassembled WGS sequence"/>
</dbReference>